<gene>
    <name evidence="3" type="ORF">MGAL_10B028112</name>
</gene>
<feature type="region of interest" description="Disordered" evidence="1">
    <location>
        <begin position="168"/>
        <end position="206"/>
    </location>
</feature>
<feature type="compositionally biased region" description="Polar residues" evidence="1">
    <location>
        <begin position="168"/>
        <end position="177"/>
    </location>
</feature>
<dbReference type="GO" id="GO:0003676">
    <property type="term" value="F:nucleic acid binding"/>
    <property type="evidence" value="ECO:0007669"/>
    <property type="project" value="InterPro"/>
</dbReference>
<dbReference type="InterPro" id="IPR001878">
    <property type="entry name" value="Znf_CCHC"/>
</dbReference>
<evidence type="ECO:0000313" key="3">
    <source>
        <dbReference type="EMBL" id="VDI24989.1"/>
    </source>
</evidence>
<feature type="compositionally biased region" description="Polar residues" evidence="1">
    <location>
        <begin position="389"/>
        <end position="399"/>
    </location>
</feature>
<dbReference type="AlphaFoldDB" id="A0A8B6DW58"/>
<sequence>MRKVRFTIRTGVNSSPSLSPCTQKNLHRKVLIAHQRIMRKVRFTIRTGVNSSPSLSLVPQKKPPQKGVDSSSEDSEKGVNSSPSLSPVPKETSTKGADSSSEDSEKKKPPQKGVDSSSEDSEKGRFKSETGVNSSPLLVLYLRKNLHRKVLIAHQRIVRKVRFTIRTGVNSSPSLSPVPQKKPPQKGADSSSEDSEKGRVHNQNRRNSSPFLVLYLRRTSTERKVLIAHQRIVRKVEFTIRTGVNSSPSLSPVPQKKPSQKGADSSSEDSEKGNRVDSPFLDGKKEVHNPSQNPEEMNSEAPLQAVHNAFENVHGHSSSGSGYQSDPTPTQGPFVRVIIPNNSYKAQPTHTNMNFPNKTLISMPDTVGGRRIGYAYPYQRCDNQTLTTTVASNSSSNGPELTRRPVMPGQIPMIRSPTVSGNGRNLMCSVTASATPVMAANLQNSLNGNIRNSGLAPSISDPGLSPNQDSQNGSGNQSPLPNGNPVTCSGPNGHISHAQCTSCGCTGSHQVPSYQVHLPNHHYLQNQMMFPPFMNANPNGIVHHPYYHHPHFHYPISNGIPPSYLQAINHHPYPNVVGAQYSCFPPVALQRRNSAGYNAGKPPRTTSATCSNCGSTDHVSSECKESSMESMSASFHLKYDPKSNSD</sequence>
<feature type="region of interest" description="Disordered" evidence="1">
    <location>
        <begin position="1"/>
        <end position="21"/>
    </location>
</feature>
<proteinExistence type="predicted"/>
<dbReference type="SMART" id="SM00343">
    <property type="entry name" value="ZnF_C2HC"/>
    <property type="match status" value="1"/>
</dbReference>
<organism evidence="3 4">
    <name type="scientific">Mytilus galloprovincialis</name>
    <name type="common">Mediterranean mussel</name>
    <dbReference type="NCBI Taxonomy" id="29158"/>
    <lineage>
        <taxon>Eukaryota</taxon>
        <taxon>Metazoa</taxon>
        <taxon>Spiralia</taxon>
        <taxon>Lophotrochozoa</taxon>
        <taxon>Mollusca</taxon>
        <taxon>Bivalvia</taxon>
        <taxon>Autobranchia</taxon>
        <taxon>Pteriomorphia</taxon>
        <taxon>Mytilida</taxon>
        <taxon>Mytiloidea</taxon>
        <taxon>Mytilidae</taxon>
        <taxon>Mytilinae</taxon>
        <taxon>Mytilus</taxon>
    </lineage>
</organism>
<feature type="region of interest" description="Disordered" evidence="1">
    <location>
        <begin position="50"/>
        <end position="130"/>
    </location>
</feature>
<comment type="caution">
    <text evidence="3">The sequence shown here is derived from an EMBL/GenBank/DDBJ whole genome shotgun (WGS) entry which is preliminary data.</text>
</comment>
<protein>
    <recommendedName>
        <fullName evidence="2">CCHC-type domain-containing protein</fullName>
    </recommendedName>
</protein>
<feature type="region of interest" description="Disordered" evidence="1">
    <location>
        <begin position="244"/>
        <end position="299"/>
    </location>
</feature>
<feature type="domain" description="CCHC-type" evidence="2">
    <location>
        <begin position="609"/>
        <end position="625"/>
    </location>
</feature>
<evidence type="ECO:0000259" key="2">
    <source>
        <dbReference type="SMART" id="SM00343"/>
    </source>
</evidence>
<feature type="region of interest" description="Disordered" evidence="1">
    <location>
        <begin position="452"/>
        <end position="490"/>
    </location>
</feature>
<dbReference type="Proteomes" id="UP000596742">
    <property type="component" value="Unassembled WGS sequence"/>
</dbReference>
<accession>A0A8B6DW58</accession>
<feature type="region of interest" description="Disordered" evidence="1">
    <location>
        <begin position="313"/>
        <end position="332"/>
    </location>
</feature>
<name>A0A8B6DW58_MYTGA</name>
<dbReference type="EMBL" id="UYJE01004097">
    <property type="protein sequence ID" value="VDI24989.1"/>
    <property type="molecule type" value="Genomic_DNA"/>
</dbReference>
<reference evidence="3" key="1">
    <citation type="submission" date="2018-11" db="EMBL/GenBank/DDBJ databases">
        <authorList>
            <person name="Alioto T."/>
            <person name="Alioto T."/>
        </authorList>
    </citation>
    <scope>NUCLEOTIDE SEQUENCE</scope>
</reference>
<feature type="region of interest" description="Disordered" evidence="1">
    <location>
        <begin position="389"/>
        <end position="418"/>
    </location>
</feature>
<evidence type="ECO:0000256" key="1">
    <source>
        <dbReference type="SAM" id="MobiDB-lite"/>
    </source>
</evidence>
<keyword evidence="4" id="KW-1185">Reference proteome</keyword>
<dbReference type="GO" id="GO:0008270">
    <property type="term" value="F:zinc ion binding"/>
    <property type="evidence" value="ECO:0007669"/>
    <property type="project" value="InterPro"/>
</dbReference>
<dbReference type="OrthoDB" id="6361509at2759"/>
<evidence type="ECO:0000313" key="4">
    <source>
        <dbReference type="Proteomes" id="UP000596742"/>
    </source>
</evidence>
<feature type="compositionally biased region" description="Polar residues" evidence="1">
    <location>
        <begin position="465"/>
        <end position="490"/>
    </location>
</feature>
<feature type="compositionally biased region" description="Polar residues" evidence="1">
    <location>
        <begin position="10"/>
        <end position="21"/>
    </location>
</feature>